<dbReference type="EMBL" id="LHQQ01000340">
    <property type="protein sequence ID" value="KOS37224.1"/>
    <property type="molecule type" value="Genomic_DNA"/>
</dbReference>
<protein>
    <submittedName>
        <fullName evidence="1">Uncharacterized protein</fullName>
    </submittedName>
</protein>
<proteinExistence type="predicted"/>
<dbReference type="AlphaFoldDB" id="A0A0M8NXW0"/>
<comment type="caution">
    <text evidence="1">The sequence shown here is derived from an EMBL/GenBank/DDBJ whole genome shotgun (WGS) entry which is preliminary data.</text>
</comment>
<dbReference type="Proteomes" id="UP000037696">
    <property type="component" value="Unassembled WGS sequence"/>
</dbReference>
<accession>A0A0M8NXW0</accession>
<gene>
    <name evidence="1" type="ORF">ACN38_g11991</name>
</gene>
<sequence>MGVLFFFFFFFLFFPFFFRSELANGLVVVAGLTVDTLSIYTSHLTGSVPPCSTDERISFVNHFDYLPI</sequence>
<keyword evidence="2" id="KW-1185">Reference proteome</keyword>
<name>A0A0M8NXW0_9EURO</name>
<organism evidence="1 2">
    <name type="scientific">Penicillium nordicum</name>
    <dbReference type="NCBI Taxonomy" id="229535"/>
    <lineage>
        <taxon>Eukaryota</taxon>
        <taxon>Fungi</taxon>
        <taxon>Dikarya</taxon>
        <taxon>Ascomycota</taxon>
        <taxon>Pezizomycotina</taxon>
        <taxon>Eurotiomycetes</taxon>
        <taxon>Eurotiomycetidae</taxon>
        <taxon>Eurotiales</taxon>
        <taxon>Aspergillaceae</taxon>
        <taxon>Penicillium</taxon>
    </lineage>
</organism>
<reference evidence="1 2" key="1">
    <citation type="submission" date="2015-08" db="EMBL/GenBank/DDBJ databases">
        <title>Genome sequencing of Penicillium nordicum.</title>
        <authorList>
            <person name="Nguyen H.D."/>
            <person name="Seifert K.A."/>
        </authorList>
    </citation>
    <scope>NUCLEOTIDE SEQUENCE [LARGE SCALE GENOMIC DNA]</scope>
    <source>
        <strain evidence="1 2">DAOMC 185683</strain>
    </source>
</reference>
<evidence type="ECO:0000313" key="1">
    <source>
        <dbReference type="EMBL" id="KOS37224.1"/>
    </source>
</evidence>
<evidence type="ECO:0000313" key="2">
    <source>
        <dbReference type="Proteomes" id="UP000037696"/>
    </source>
</evidence>